<evidence type="ECO:0000256" key="2">
    <source>
        <dbReference type="ARBA" id="ARBA00006432"/>
    </source>
</evidence>
<dbReference type="Pfam" id="PF13193">
    <property type="entry name" value="AMP-binding_C"/>
    <property type="match status" value="1"/>
</dbReference>
<feature type="non-terminal residue" evidence="6">
    <location>
        <position position="1"/>
    </location>
</feature>
<dbReference type="PROSITE" id="PS50075">
    <property type="entry name" value="CARRIER"/>
    <property type="match status" value="1"/>
</dbReference>
<protein>
    <recommendedName>
        <fullName evidence="5">Carrier domain-containing protein</fullName>
    </recommendedName>
</protein>
<dbReference type="SUPFAM" id="SSF47336">
    <property type="entry name" value="ACP-like"/>
    <property type="match status" value="1"/>
</dbReference>
<dbReference type="InterPro" id="IPR045851">
    <property type="entry name" value="AMP-bd_C_sf"/>
</dbReference>
<dbReference type="Pfam" id="PF00668">
    <property type="entry name" value="Condensation"/>
    <property type="match status" value="1"/>
</dbReference>
<dbReference type="FunFam" id="3.40.50.980:FF:000001">
    <property type="entry name" value="Non-ribosomal peptide synthetase"/>
    <property type="match status" value="1"/>
</dbReference>
<dbReference type="RefSeq" id="WP_066612900.1">
    <property type="nucleotide sequence ID" value="NZ_KQ976354.1"/>
</dbReference>
<dbReference type="FunFam" id="1.10.1200.10:FF:000005">
    <property type="entry name" value="Nonribosomal peptide synthetase 1"/>
    <property type="match status" value="1"/>
</dbReference>
<dbReference type="SUPFAM" id="SSF56801">
    <property type="entry name" value="Acetyl-CoA synthetase-like"/>
    <property type="match status" value="1"/>
</dbReference>
<evidence type="ECO:0000259" key="5">
    <source>
        <dbReference type="PROSITE" id="PS50075"/>
    </source>
</evidence>
<dbReference type="GO" id="GO:0044550">
    <property type="term" value="P:secondary metabolite biosynthetic process"/>
    <property type="evidence" value="ECO:0007669"/>
    <property type="project" value="UniProtKB-ARBA"/>
</dbReference>
<dbReference type="STRING" id="128403.WA1_15580"/>
<dbReference type="SMART" id="SM00823">
    <property type="entry name" value="PKS_PP"/>
    <property type="match status" value="1"/>
</dbReference>
<dbReference type="InterPro" id="IPR029058">
    <property type="entry name" value="AB_hydrolase_fold"/>
</dbReference>
<dbReference type="SUPFAM" id="SSF52777">
    <property type="entry name" value="CoA-dependent acyltransferases"/>
    <property type="match status" value="1"/>
</dbReference>
<dbReference type="InterPro" id="IPR020806">
    <property type="entry name" value="PKS_PP-bd"/>
</dbReference>
<gene>
    <name evidence="6" type="ORF">WA1_15580</name>
</gene>
<reference evidence="6 7" key="1">
    <citation type="journal article" date="2013" name="Genome Biol. Evol.">
        <title>Genomes of Stigonematalean cyanobacteria (subsection V) and the evolution of oxygenic photosynthesis from prokaryotes to plastids.</title>
        <authorList>
            <person name="Dagan T."/>
            <person name="Roettger M."/>
            <person name="Stucken K."/>
            <person name="Landan G."/>
            <person name="Koch R."/>
            <person name="Major P."/>
            <person name="Gould S.B."/>
            <person name="Goremykin V.V."/>
            <person name="Rippka R."/>
            <person name="Tandeau de Marsac N."/>
            <person name="Gugger M."/>
            <person name="Lockhart P.J."/>
            <person name="Allen J.F."/>
            <person name="Brune I."/>
            <person name="Maus I."/>
            <person name="Puhler A."/>
            <person name="Martin W.F."/>
        </authorList>
    </citation>
    <scope>NUCLEOTIDE SEQUENCE [LARGE SCALE GENOMIC DNA]</scope>
    <source>
        <strain evidence="6 7">PCC 7110</strain>
    </source>
</reference>
<dbReference type="Gene3D" id="2.30.38.10">
    <property type="entry name" value="Luciferase, Domain 3"/>
    <property type="match status" value="1"/>
</dbReference>
<dbReference type="AlphaFoldDB" id="A0A139XA13"/>
<dbReference type="SUPFAM" id="SSF53474">
    <property type="entry name" value="alpha/beta-Hydrolases"/>
    <property type="match status" value="1"/>
</dbReference>
<dbReference type="Pfam" id="PF00975">
    <property type="entry name" value="Thioesterase"/>
    <property type="match status" value="1"/>
</dbReference>
<name>A0A139XA13_9CYAN</name>
<dbReference type="Pfam" id="PF00550">
    <property type="entry name" value="PP-binding"/>
    <property type="match status" value="1"/>
</dbReference>
<dbReference type="FunFam" id="3.30.300.30:FF:000010">
    <property type="entry name" value="Enterobactin synthetase component F"/>
    <property type="match status" value="1"/>
</dbReference>
<organism evidence="6 7">
    <name type="scientific">Scytonema hofmannii PCC 7110</name>
    <dbReference type="NCBI Taxonomy" id="128403"/>
    <lineage>
        <taxon>Bacteria</taxon>
        <taxon>Bacillati</taxon>
        <taxon>Cyanobacteriota</taxon>
        <taxon>Cyanophyceae</taxon>
        <taxon>Nostocales</taxon>
        <taxon>Scytonemataceae</taxon>
        <taxon>Scytonema</taxon>
    </lineage>
</organism>
<dbReference type="InterPro" id="IPR025110">
    <property type="entry name" value="AMP-bd_C"/>
</dbReference>
<feature type="domain" description="Carrier" evidence="5">
    <location>
        <begin position="766"/>
        <end position="841"/>
    </location>
</feature>
<dbReference type="FunFam" id="3.40.50.12780:FF:000012">
    <property type="entry name" value="Non-ribosomal peptide synthetase"/>
    <property type="match status" value="1"/>
</dbReference>
<dbReference type="GO" id="GO:0005829">
    <property type="term" value="C:cytosol"/>
    <property type="evidence" value="ECO:0007669"/>
    <property type="project" value="TreeGrafter"/>
</dbReference>
<dbReference type="InterPro" id="IPR020845">
    <property type="entry name" value="AMP-binding_CS"/>
</dbReference>
<evidence type="ECO:0000313" key="7">
    <source>
        <dbReference type="Proteomes" id="UP000076925"/>
    </source>
</evidence>
<dbReference type="InterPro" id="IPR036736">
    <property type="entry name" value="ACP-like_sf"/>
</dbReference>
<dbReference type="PANTHER" id="PTHR45527">
    <property type="entry name" value="NONRIBOSOMAL PEPTIDE SYNTHETASE"/>
    <property type="match status" value="1"/>
</dbReference>
<keyword evidence="4" id="KW-0597">Phosphoprotein</keyword>
<dbReference type="Gene3D" id="3.30.559.10">
    <property type="entry name" value="Chloramphenicol acetyltransferase-like domain"/>
    <property type="match status" value="1"/>
</dbReference>
<dbReference type="OrthoDB" id="9757538at2"/>
<dbReference type="PROSITE" id="PS00455">
    <property type="entry name" value="AMP_BINDING"/>
    <property type="match status" value="1"/>
</dbReference>
<dbReference type="NCBIfam" id="TIGR01733">
    <property type="entry name" value="AA-adenyl-dom"/>
    <property type="match status" value="1"/>
</dbReference>
<dbReference type="GO" id="GO:0031177">
    <property type="term" value="F:phosphopantetheine binding"/>
    <property type="evidence" value="ECO:0007669"/>
    <property type="project" value="InterPro"/>
</dbReference>
<dbReference type="Pfam" id="PF00501">
    <property type="entry name" value="AMP-binding"/>
    <property type="match status" value="1"/>
</dbReference>
<keyword evidence="3" id="KW-0596">Phosphopantetheine</keyword>
<dbReference type="FunFam" id="2.30.38.10:FF:000001">
    <property type="entry name" value="Non-ribosomal peptide synthetase PvdI"/>
    <property type="match status" value="1"/>
</dbReference>
<dbReference type="Gene3D" id="3.30.300.30">
    <property type="match status" value="1"/>
</dbReference>
<dbReference type="Gene3D" id="3.30.559.30">
    <property type="entry name" value="Nonribosomal peptide synthetase, condensation domain"/>
    <property type="match status" value="1"/>
</dbReference>
<dbReference type="FunFam" id="3.40.50.980:FF:000002">
    <property type="entry name" value="Enterobactin synthetase component F"/>
    <property type="match status" value="1"/>
</dbReference>
<dbReference type="GO" id="GO:0008610">
    <property type="term" value="P:lipid biosynthetic process"/>
    <property type="evidence" value="ECO:0007669"/>
    <property type="project" value="UniProtKB-ARBA"/>
</dbReference>
<proteinExistence type="inferred from homology"/>
<evidence type="ECO:0000256" key="1">
    <source>
        <dbReference type="ARBA" id="ARBA00001957"/>
    </source>
</evidence>
<evidence type="ECO:0000256" key="4">
    <source>
        <dbReference type="ARBA" id="ARBA00022553"/>
    </source>
</evidence>
<dbReference type="InterPro" id="IPR000873">
    <property type="entry name" value="AMP-dep_synth/lig_dom"/>
</dbReference>
<accession>A0A139XA13</accession>
<dbReference type="PANTHER" id="PTHR45527:SF14">
    <property type="entry name" value="PLIPASTATIN SYNTHASE SUBUNIT B"/>
    <property type="match status" value="1"/>
</dbReference>
<dbReference type="InterPro" id="IPR001031">
    <property type="entry name" value="Thioesterase"/>
</dbReference>
<dbReference type="Gene3D" id="3.40.50.1820">
    <property type="entry name" value="alpha/beta hydrolase"/>
    <property type="match status" value="1"/>
</dbReference>
<sequence>KPLSQRQQHSRYDEQHIYLSALATSQAVDFVKQHQLTLNNLVQVTWGLLLSRYSGETDVVFGATLSGRPPALLGVESMVGIFINTVPVRWQISPQTDLLSLLKDLQTQQVESEQFSYCSLVEIQSLSDIPRGTSLFESIVVFENYPVDADTLQDDGGLTVADFRGIEHANYPLTVVAGPGEQLWLKVSYDTNRFEHETMSRMLGHFVTLLSAIVTNPHQPIEQLPLLTVSEQQQLLLEWNDTRVESPQHQCIHQLFEAQVALTPNAVAVVFEDLQLTYDELNSRANQLAHELRSLGVGADVLVGICVERSLSAIVGLLAILKAGGAYVPLDPESPTERMSFVLQDTQLSVLVTQQHLVAKFPSIQARVLCLDSDWHHIARNSAANPLNGTTPTHLAYVIYTSGSTGLPKGVLVNHNCVTRLFAATQPWYDFNSQDVWTLFHSIAFDFSVWEIWGALLYGGRLVVVPYLVTRSPESFYQLLSQQKVTILNQTPSAFRQLMQAEQSMATVTNLSLRLVIFGGESLEINSLHPWFERHGDRHPQLVNMYGITETTVHVTYRPLSKDDFHSTLSLIGRPIPDLQVYVLDEHQRLVPIGVPGEMYVGGAGVSRGYLNRPELTAQRFISHPFHNSTGGDRLYKTGDLARYLPNGELEYLGRIDNQVKIRGFRIELGEIEALLSQHHHVQANCVIVREDTPGDLRLVAYIVPHIDHAPTPNSLRSFLKQKLPDYMVPNAIVLLESLPLTNNGKVDRRALKAPVHSSGSDTFVSPRNTVELQLVQIWSQILQVDNVGVKDNFFDLGGHSLLAVHLMTQMKQQFGKDIPLAMLFQHPTIEDLAIVVQKDTDTSPWSPLVAIQPTGSNPPLFCVPGAGGFPFYLYNLARCLGPDQPFYSFQAQSQDGELAQICTVEEIADDYIQAMQAVQPQGPYFLGGHSFGGKVVLEMAQQLLLQGQVVALVAIFDTIVPIVHGKQQEFDDATWLIDIAKSMQVAFAKDLEMDAEPLRSLAPAEQLEYVLEYLHLLEVVPPNTDTSYLKHLLQAYKTNNTTVYLPQQVNPVPITLFRASESISQDLSVLPSEILQDLSWGWSKFSSKPVDIHFVPGNHVSMMTQPHVQVLAERLSLCLQNSTFFNC</sequence>
<evidence type="ECO:0000256" key="3">
    <source>
        <dbReference type="ARBA" id="ARBA00022450"/>
    </source>
</evidence>
<dbReference type="GO" id="GO:0003824">
    <property type="term" value="F:catalytic activity"/>
    <property type="evidence" value="ECO:0007669"/>
    <property type="project" value="InterPro"/>
</dbReference>
<comment type="caution">
    <text evidence="6">The sequence shown here is derived from an EMBL/GenBank/DDBJ whole genome shotgun (WGS) entry which is preliminary data.</text>
</comment>
<dbReference type="EMBL" id="ANNX02000020">
    <property type="protein sequence ID" value="KYC41483.1"/>
    <property type="molecule type" value="Genomic_DNA"/>
</dbReference>
<keyword evidence="7" id="KW-1185">Reference proteome</keyword>
<dbReference type="InterPro" id="IPR023213">
    <property type="entry name" value="CAT-like_dom_sf"/>
</dbReference>
<comment type="similarity">
    <text evidence="2">Belongs to the ATP-dependent AMP-binding enzyme family.</text>
</comment>
<dbReference type="InterPro" id="IPR010071">
    <property type="entry name" value="AA_adenyl_dom"/>
</dbReference>
<evidence type="ECO:0000313" key="6">
    <source>
        <dbReference type="EMBL" id="KYC41483.1"/>
    </source>
</evidence>
<dbReference type="Proteomes" id="UP000076925">
    <property type="component" value="Unassembled WGS sequence"/>
</dbReference>
<comment type="cofactor">
    <cofactor evidence="1">
        <name>pantetheine 4'-phosphate</name>
        <dbReference type="ChEBI" id="CHEBI:47942"/>
    </cofactor>
</comment>
<dbReference type="InterPro" id="IPR001242">
    <property type="entry name" value="Condensation_dom"/>
</dbReference>
<dbReference type="Gene3D" id="1.10.1200.10">
    <property type="entry name" value="ACP-like"/>
    <property type="match status" value="1"/>
</dbReference>
<dbReference type="InterPro" id="IPR009081">
    <property type="entry name" value="PP-bd_ACP"/>
</dbReference>
<dbReference type="CDD" id="cd17643">
    <property type="entry name" value="A_NRPS_Cytc1-like"/>
    <property type="match status" value="1"/>
</dbReference>
<dbReference type="GO" id="GO:0043041">
    <property type="term" value="P:amino acid activation for nonribosomal peptide biosynthetic process"/>
    <property type="evidence" value="ECO:0007669"/>
    <property type="project" value="TreeGrafter"/>
</dbReference>
<dbReference type="Gene3D" id="3.40.50.980">
    <property type="match status" value="2"/>
</dbReference>